<dbReference type="EMBL" id="CADCXV010000487">
    <property type="protein sequence ID" value="CAB0030478.1"/>
    <property type="molecule type" value="Genomic_DNA"/>
</dbReference>
<evidence type="ECO:0000313" key="3">
    <source>
        <dbReference type="Proteomes" id="UP000479190"/>
    </source>
</evidence>
<organism evidence="2 3">
    <name type="scientific">Trichogramma brassicae</name>
    <dbReference type="NCBI Taxonomy" id="86971"/>
    <lineage>
        <taxon>Eukaryota</taxon>
        <taxon>Metazoa</taxon>
        <taxon>Ecdysozoa</taxon>
        <taxon>Arthropoda</taxon>
        <taxon>Hexapoda</taxon>
        <taxon>Insecta</taxon>
        <taxon>Pterygota</taxon>
        <taxon>Neoptera</taxon>
        <taxon>Endopterygota</taxon>
        <taxon>Hymenoptera</taxon>
        <taxon>Apocrita</taxon>
        <taxon>Proctotrupomorpha</taxon>
        <taxon>Chalcidoidea</taxon>
        <taxon>Trichogrammatidae</taxon>
        <taxon>Trichogramma</taxon>
    </lineage>
</organism>
<feature type="compositionally biased region" description="Basic and acidic residues" evidence="1">
    <location>
        <begin position="52"/>
        <end position="62"/>
    </location>
</feature>
<evidence type="ECO:0000256" key="1">
    <source>
        <dbReference type="SAM" id="MobiDB-lite"/>
    </source>
</evidence>
<keyword evidence="3" id="KW-1185">Reference proteome</keyword>
<accession>A0A6H5I3Q2</accession>
<proteinExistence type="predicted"/>
<feature type="region of interest" description="Disordered" evidence="1">
    <location>
        <begin position="1"/>
        <end position="91"/>
    </location>
</feature>
<dbReference type="Proteomes" id="UP000479190">
    <property type="component" value="Unassembled WGS sequence"/>
</dbReference>
<reference evidence="2 3" key="1">
    <citation type="submission" date="2020-02" db="EMBL/GenBank/DDBJ databases">
        <authorList>
            <person name="Ferguson B K."/>
        </authorList>
    </citation>
    <scope>NUCLEOTIDE SEQUENCE [LARGE SCALE GENOMIC DNA]</scope>
</reference>
<protein>
    <submittedName>
        <fullName evidence="2">Uncharacterized protein</fullName>
    </submittedName>
</protein>
<gene>
    <name evidence="2" type="ORF">TBRA_LOCUS2477</name>
</gene>
<feature type="region of interest" description="Disordered" evidence="1">
    <location>
        <begin position="119"/>
        <end position="144"/>
    </location>
</feature>
<feature type="compositionally biased region" description="Basic and acidic residues" evidence="1">
    <location>
        <begin position="24"/>
        <end position="42"/>
    </location>
</feature>
<sequence length="170" mass="19173">MFERWLKIFDDGSKRSNNAYIQRSRNDGGNDNRRGGGNDRSHSQSNNNQSSDQKKESSRNDHAQSLGPSRKSPAKKLVECSEQSSGAEQKGAEIKYKDARINLALSRRQPPLIEWVEDSFSRSPTTDKAAENAPSERQSTLPLEEEKKKIFELMDTEGCSEDELVAVREL</sequence>
<feature type="compositionally biased region" description="Basic and acidic residues" evidence="1">
    <location>
        <begin position="1"/>
        <end position="14"/>
    </location>
</feature>
<dbReference type="AlphaFoldDB" id="A0A6H5I3Q2"/>
<evidence type="ECO:0000313" key="2">
    <source>
        <dbReference type="EMBL" id="CAB0030478.1"/>
    </source>
</evidence>
<name>A0A6H5I3Q2_9HYME</name>